<dbReference type="AlphaFoldDB" id="A0A6C0E826"/>
<organism evidence="1">
    <name type="scientific">viral metagenome</name>
    <dbReference type="NCBI Taxonomy" id="1070528"/>
    <lineage>
        <taxon>unclassified sequences</taxon>
        <taxon>metagenomes</taxon>
        <taxon>organismal metagenomes</taxon>
    </lineage>
</organism>
<evidence type="ECO:0000313" key="1">
    <source>
        <dbReference type="EMBL" id="QHT24409.1"/>
    </source>
</evidence>
<dbReference type="EMBL" id="MN739745">
    <property type="protein sequence ID" value="QHT24409.1"/>
    <property type="molecule type" value="Genomic_DNA"/>
</dbReference>
<sequence length="89" mass="10435">MSYIIPNPIRQQQELNPFAELMFCVCTCSEDGCAFGKLMNYLRDTSIDYTQNDNQLIREINCGRLKEHHTKIIYSILVNERNYIMPINS</sequence>
<name>A0A6C0E826_9ZZZZ</name>
<accession>A0A6C0E826</accession>
<proteinExistence type="predicted"/>
<reference evidence="1" key="1">
    <citation type="journal article" date="2020" name="Nature">
        <title>Giant virus diversity and host interactions through global metagenomics.</title>
        <authorList>
            <person name="Schulz F."/>
            <person name="Roux S."/>
            <person name="Paez-Espino D."/>
            <person name="Jungbluth S."/>
            <person name="Walsh D.A."/>
            <person name="Denef V.J."/>
            <person name="McMahon K.D."/>
            <person name="Konstantinidis K.T."/>
            <person name="Eloe-Fadrosh E.A."/>
            <person name="Kyrpides N.C."/>
            <person name="Woyke T."/>
        </authorList>
    </citation>
    <scope>NUCLEOTIDE SEQUENCE</scope>
    <source>
        <strain evidence="1">GVMAG-M-3300023179-150</strain>
    </source>
</reference>
<protein>
    <submittedName>
        <fullName evidence="1">Uncharacterized protein</fullName>
    </submittedName>
</protein>